<dbReference type="InterPro" id="IPR015927">
    <property type="entry name" value="Peptidase_S24_S26A/B/C"/>
</dbReference>
<dbReference type="Gene3D" id="3.40.960.10">
    <property type="entry name" value="VSR Endonuclease"/>
    <property type="match status" value="1"/>
</dbReference>
<dbReference type="InterPro" id="IPR018973">
    <property type="entry name" value="MZB"/>
</dbReference>
<dbReference type="Pfam" id="PF09369">
    <property type="entry name" value="MZB"/>
    <property type="match status" value="1"/>
</dbReference>
<dbReference type="EMBL" id="JAIRAU010000001">
    <property type="protein sequence ID" value="MBZ5708111.1"/>
    <property type="molecule type" value="Genomic_DNA"/>
</dbReference>
<dbReference type="SMART" id="SM00487">
    <property type="entry name" value="DEXDc"/>
    <property type="match status" value="1"/>
</dbReference>
<accession>A0ABS7TIQ6</accession>
<dbReference type="SMART" id="SM00490">
    <property type="entry name" value="HELICc"/>
    <property type="match status" value="1"/>
</dbReference>
<dbReference type="InterPro" id="IPR036286">
    <property type="entry name" value="LexA/Signal_pep-like_sf"/>
</dbReference>
<proteinExistence type="predicted"/>
<feature type="domain" description="Helicase C-terminal" evidence="4">
    <location>
        <begin position="977"/>
        <end position="1135"/>
    </location>
</feature>
<sequence length="1971" mass="218034">MALNPITFTERVVDDFLHYQLTTYPLADQHLYSQLRALLRLEQTRDTPLRKGPFVSLSRPFKQGATVQQLIDDGVFHPGMSSVVPYERLRSHQEVAIRSVHRGDTTLISTGTGSGKTESFLYPIISRCLELKEQGAPPGVVAVLIYPMNALAEDQLERLRGLLAGRGIPFGMYVGTTPEDESGVRGERMPAGSTNAAYNERFNQIRAAGHAISLVPPDERASRRAMRMEGGQPRILLTNVKQLELLLTRGKDVGIFANAPLEFLVFDEAHTFRGAQGAETACLIRRLRTFCGRADAEVRHIAASATMADPKGGDNDARDFARRFFGVDGGRVTLVREDYDELRWNERRSVPAGPPDDPHAVLAALLRAVDAPDTEVADAISAQLVALGGARLPRVGWQAALAAQLASNELVYQLAAALARPRALAELPTLLEEAVGRPVPEPELLAWLALGAATGRSGHDPLLRPVVHSFVRGVGGAVVTLSQPDGAARLWLAGEDAAAELGEAYRRFPVMTCTTCGQHYYETWVKDFGLLAGVKAGPTGGDRIGTARVWEHLPPAVNGARVLMVDRMVVRPDEEEDTEEVDEDGDVLPPSGHDYEHRRLHPMFVCHHCGSLHEDRRHACAVCNTQASLIAVQVVRYKKEYPGLLHSCIACQAPGKRPRGGRYREPARPVRAVSVSDVHVLAQSMLHLSERPRLLVFADNRQDAAFQAGWMQDHARRFRLRALMSQQIPDGGASIGDVVYTLDGVLEKDRDLSRALLPEVWQVVPFDESGTKHREERLYFLRIQLLRELATGVKQRLGLEPWGRLKVTYQGLGPDLAFVQKWAPLLGLAPDALVEGIAALLDHMRRSRLLRDPTKLFERRWNSGDKQIQYGYMPTFPGGPKGVKLSRGLDDEPARVTQWVGTQPTQMWNAIAAWGVPERALATFLEELWHALQQAKLLVPVVLEGWGKPLKGSAGALQIDSSKLIMHRHTGRYRCEKCRRTTVRKGPTGICTAWRCGGRVAWEAEDTDDFNLRVLDGDYAMLRVSEHSAQVPHEKRERIENQFKGDAEQLNTLVCTPTLELGVDIGSLDAVLMRNVPPTAANYWQRAGRAGRRHRMAVDVTYAQAIGFDQAYFREPLKLLGGQVEPPRFNLKNGVMIRKHVHATVLTALHGVARAADLATKQTIEGTLSRCFPALLSPYLFTPGGEILDKVLDVSELGPLIHTHRTAVLAAVTRAFTEAWPAEDAAAVTPALLERVVYEMPESLQAVLRRLKRRLDWAVGELRRLGEVKLKKGTLDPEDKAHERRCEKIIARLKGTLTHRRRSAQGGPEDSDTMAALAREGFLPGYGLESGSIVGTAEPPRMTDGLDDFELPRAPTLALREYVPGNAIYANGFRFVPRRYQLTPEETLRFRVVVEQQVVQEVGVDTPVAPLGQQEIRAVPICDVILPSQSQISDEEEFRFQMPVAVYGSDRGYHRGGAVWTWGSLDIRFRRGVHLRLVNVGPRNEVKNRIGFPLCLACGQSHSPFASQQSREDFEKLHQERCAHIVRPTGFFADVEVDVLAWHDVEDRTVGFSVAEAIRMGAARVLDMEVEDLQVLALGHLGADRCDVLLYDPMPGGSGLLEQLTERWIEVRAAALELLEQCPGACETSCIDCLRTYRNRFYHEHLNRHVAFKVLSSASGPLIKARELPENLPSTSSTTGQPQTHIETRFKRLLAAAGLPAPRCQHRIDLGAGYGATLPDFFYEGENDHEPGLCIYLDGMAGHIHGNPEQAERDRAIRAKLDSLDYAVVVVPSFELDDKNAMVQKIARIAKYLVGKERQRELRDDTSWYEQASATRAGRPALRLIRCGEDEAAAVPIYDLRIAAGAFSDGQSPEPIGFARVQGASPQPGQFVAQVVGDSMDRVVPNGAWCLWQHLSASSTSPPAVGEDILVRRSDTVDPDLGQFTFKRLVEMPEGRSLVPMSNNPAHRPISLAPDDDVVAVARLLGLIEDK</sequence>
<dbReference type="Gene3D" id="2.10.109.10">
    <property type="entry name" value="Umud Fragment, subunit A"/>
    <property type="match status" value="1"/>
</dbReference>
<dbReference type="Pfam" id="PF00271">
    <property type="entry name" value="Helicase_C"/>
    <property type="match status" value="1"/>
</dbReference>
<evidence type="ECO:0000259" key="3">
    <source>
        <dbReference type="PROSITE" id="PS51192"/>
    </source>
</evidence>
<dbReference type="InterPro" id="IPR039418">
    <property type="entry name" value="LexA-like"/>
</dbReference>
<evidence type="ECO:0000313" key="6">
    <source>
        <dbReference type="Proteomes" id="UP001139031"/>
    </source>
</evidence>
<dbReference type="CDD" id="cd06529">
    <property type="entry name" value="S24_LexA-like"/>
    <property type="match status" value="1"/>
</dbReference>
<reference evidence="5" key="1">
    <citation type="submission" date="2021-08" db="EMBL/GenBank/DDBJ databases">
        <authorList>
            <person name="Stevens D.C."/>
        </authorList>
    </citation>
    <scope>NUCLEOTIDE SEQUENCE</scope>
    <source>
        <strain evidence="5">DSM 53165</strain>
    </source>
</reference>
<dbReference type="Pfam" id="PF00270">
    <property type="entry name" value="DEAD"/>
    <property type="match status" value="1"/>
</dbReference>
<keyword evidence="5" id="KW-0347">Helicase</keyword>
<comment type="caution">
    <text evidence="5">The sequence shown here is derived from an EMBL/GenBank/DDBJ whole genome shotgun (WGS) entry which is preliminary data.</text>
</comment>
<dbReference type="SUPFAM" id="SSF52540">
    <property type="entry name" value="P-loop containing nucleoside triphosphate hydrolases"/>
    <property type="match status" value="2"/>
</dbReference>
<dbReference type="InterPro" id="IPR014001">
    <property type="entry name" value="Helicase_ATP-bd"/>
</dbReference>
<organism evidence="5 6">
    <name type="scientific">Nannocystis pusilla</name>
    <dbReference type="NCBI Taxonomy" id="889268"/>
    <lineage>
        <taxon>Bacteria</taxon>
        <taxon>Pseudomonadati</taxon>
        <taxon>Myxococcota</taxon>
        <taxon>Polyangia</taxon>
        <taxon>Nannocystales</taxon>
        <taxon>Nannocystaceae</taxon>
        <taxon>Nannocystis</taxon>
    </lineage>
</organism>
<keyword evidence="6" id="KW-1185">Reference proteome</keyword>
<keyword evidence="2" id="KW-0067">ATP-binding</keyword>
<name>A0ABS7TIQ6_9BACT</name>
<dbReference type="Proteomes" id="UP001139031">
    <property type="component" value="Unassembled WGS sequence"/>
</dbReference>
<dbReference type="SUPFAM" id="SSF51306">
    <property type="entry name" value="LexA/Signal peptidase"/>
    <property type="match status" value="1"/>
</dbReference>
<dbReference type="PANTHER" id="PTHR47957">
    <property type="entry name" value="ATP-DEPENDENT HELICASE HRQ1"/>
    <property type="match status" value="1"/>
</dbReference>
<dbReference type="InterPro" id="IPR011545">
    <property type="entry name" value="DEAD/DEAH_box_helicase_dom"/>
</dbReference>
<protein>
    <submittedName>
        <fullName evidence="5">DEAD/DEAH box helicase</fullName>
    </submittedName>
</protein>
<evidence type="ECO:0000313" key="5">
    <source>
        <dbReference type="EMBL" id="MBZ5708111.1"/>
    </source>
</evidence>
<dbReference type="Gene3D" id="3.40.50.300">
    <property type="entry name" value="P-loop containing nucleotide triphosphate hydrolases"/>
    <property type="match status" value="2"/>
</dbReference>
<dbReference type="InterPro" id="IPR027417">
    <property type="entry name" value="P-loop_NTPase"/>
</dbReference>
<evidence type="ECO:0000256" key="1">
    <source>
        <dbReference type="ARBA" id="ARBA00022741"/>
    </source>
</evidence>
<evidence type="ECO:0000256" key="2">
    <source>
        <dbReference type="ARBA" id="ARBA00022840"/>
    </source>
</evidence>
<dbReference type="Pfam" id="PF00717">
    <property type="entry name" value="Peptidase_S24"/>
    <property type="match status" value="1"/>
</dbReference>
<dbReference type="GO" id="GO:0004386">
    <property type="term" value="F:helicase activity"/>
    <property type="evidence" value="ECO:0007669"/>
    <property type="project" value="UniProtKB-KW"/>
</dbReference>
<keyword evidence="1" id="KW-0547">Nucleotide-binding</keyword>
<dbReference type="InterPro" id="IPR001650">
    <property type="entry name" value="Helicase_C-like"/>
</dbReference>
<keyword evidence="5" id="KW-0378">Hydrolase</keyword>
<gene>
    <name evidence="5" type="ORF">K7C98_02500</name>
</gene>
<dbReference type="PROSITE" id="PS51192">
    <property type="entry name" value="HELICASE_ATP_BIND_1"/>
    <property type="match status" value="1"/>
</dbReference>
<dbReference type="PANTHER" id="PTHR47957:SF3">
    <property type="entry name" value="ATP-DEPENDENT HELICASE HRQ1"/>
    <property type="match status" value="1"/>
</dbReference>
<dbReference type="PROSITE" id="PS51194">
    <property type="entry name" value="HELICASE_CTER"/>
    <property type="match status" value="1"/>
</dbReference>
<evidence type="ECO:0000259" key="4">
    <source>
        <dbReference type="PROSITE" id="PS51194"/>
    </source>
</evidence>
<feature type="domain" description="Helicase ATP-binding" evidence="3">
    <location>
        <begin position="97"/>
        <end position="311"/>
    </location>
</feature>
<dbReference type="RefSeq" id="WP_224189866.1">
    <property type="nucleotide sequence ID" value="NZ_JAIRAU010000001.1"/>
</dbReference>